<name>A0A225W0W9_9STRA</name>
<reference evidence="2" key="1">
    <citation type="submission" date="2017-03" db="EMBL/GenBank/DDBJ databases">
        <title>Phytopthora megakarya and P. palmivora, two closely related causual agents of cacao black pod achieved similar genome size and gene model numbers by different mechanisms.</title>
        <authorList>
            <person name="Ali S."/>
            <person name="Shao J."/>
            <person name="Larry D.J."/>
            <person name="Kronmiller B."/>
            <person name="Shen D."/>
            <person name="Strem M.D."/>
            <person name="Melnick R.L."/>
            <person name="Guiltinan M.J."/>
            <person name="Tyler B.M."/>
            <person name="Meinhardt L.W."/>
            <person name="Bailey B.A."/>
        </authorList>
    </citation>
    <scope>NUCLEOTIDE SEQUENCE [LARGE SCALE GENOMIC DNA]</scope>
    <source>
        <strain evidence="2">zdho120</strain>
    </source>
</reference>
<evidence type="ECO:0000313" key="2">
    <source>
        <dbReference type="Proteomes" id="UP000198211"/>
    </source>
</evidence>
<dbReference type="AlphaFoldDB" id="A0A225W0W9"/>
<protein>
    <submittedName>
        <fullName evidence="1">Uncharacterized protein</fullName>
    </submittedName>
</protein>
<keyword evidence="2" id="KW-1185">Reference proteome</keyword>
<proteinExistence type="predicted"/>
<gene>
    <name evidence="1" type="ORF">PHMEG_00015762</name>
</gene>
<evidence type="ECO:0000313" key="1">
    <source>
        <dbReference type="EMBL" id="OWZ11242.1"/>
    </source>
</evidence>
<sequence>MEAPKRRDIISWIMESWNGLAELLGENRSAQAITIEDDVEQIRTLIDRLADLSGTNDEVELEDEFVSSDSSDDEN</sequence>
<dbReference type="EMBL" id="NBNE01002184">
    <property type="protein sequence ID" value="OWZ11242.1"/>
    <property type="molecule type" value="Genomic_DNA"/>
</dbReference>
<comment type="caution">
    <text evidence="1">The sequence shown here is derived from an EMBL/GenBank/DDBJ whole genome shotgun (WGS) entry which is preliminary data.</text>
</comment>
<accession>A0A225W0W9</accession>
<dbReference type="Proteomes" id="UP000198211">
    <property type="component" value="Unassembled WGS sequence"/>
</dbReference>
<organism evidence="1 2">
    <name type="scientific">Phytophthora megakarya</name>
    <dbReference type="NCBI Taxonomy" id="4795"/>
    <lineage>
        <taxon>Eukaryota</taxon>
        <taxon>Sar</taxon>
        <taxon>Stramenopiles</taxon>
        <taxon>Oomycota</taxon>
        <taxon>Peronosporomycetes</taxon>
        <taxon>Peronosporales</taxon>
        <taxon>Peronosporaceae</taxon>
        <taxon>Phytophthora</taxon>
    </lineage>
</organism>